<accession>A0ABW0Z0X6</accession>
<evidence type="ECO:0000259" key="1">
    <source>
        <dbReference type="SMART" id="SM00382"/>
    </source>
</evidence>
<dbReference type="Gene3D" id="3.40.50.300">
    <property type="entry name" value="P-loop containing nucleotide triphosphate hydrolases"/>
    <property type="match status" value="1"/>
</dbReference>
<comment type="caution">
    <text evidence="2">The sequence shown here is derived from an EMBL/GenBank/DDBJ whole genome shotgun (WGS) entry which is preliminary data.</text>
</comment>
<organism evidence="2 3">
    <name type="scientific">Streptomyces gamaensis</name>
    <dbReference type="NCBI Taxonomy" id="1763542"/>
    <lineage>
        <taxon>Bacteria</taxon>
        <taxon>Bacillati</taxon>
        <taxon>Actinomycetota</taxon>
        <taxon>Actinomycetes</taxon>
        <taxon>Kitasatosporales</taxon>
        <taxon>Streptomycetaceae</taxon>
        <taxon>Streptomyces</taxon>
    </lineage>
</organism>
<dbReference type="Gene3D" id="1.20.58.60">
    <property type="match status" value="1"/>
</dbReference>
<gene>
    <name evidence="2" type="ORF">ACFP1Z_10590</name>
</gene>
<dbReference type="Pfam" id="PF25472">
    <property type="entry name" value="DUF7902"/>
    <property type="match status" value="1"/>
</dbReference>
<dbReference type="InterPro" id="IPR011704">
    <property type="entry name" value="ATPase_dyneun-rel_AAA"/>
</dbReference>
<evidence type="ECO:0000313" key="2">
    <source>
        <dbReference type="EMBL" id="MFC5720609.1"/>
    </source>
</evidence>
<dbReference type="Proteomes" id="UP001596083">
    <property type="component" value="Unassembled WGS sequence"/>
</dbReference>
<dbReference type="EMBL" id="JBHSPB010000005">
    <property type="protein sequence ID" value="MFC5720609.1"/>
    <property type="molecule type" value="Genomic_DNA"/>
</dbReference>
<dbReference type="InterPro" id="IPR020958">
    <property type="entry name" value="DUF3686"/>
</dbReference>
<feature type="domain" description="AAA+ ATPase" evidence="1">
    <location>
        <begin position="1273"/>
        <end position="1466"/>
    </location>
</feature>
<dbReference type="RefSeq" id="WP_390315764.1">
    <property type="nucleotide sequence ID" value="NZ_JBHSPB010000005.1"/>
</dbReference>
<dbReference type="SUPFAM" id="SSF52540">
    <property type="entry name" value="P-loop containing nucleoside triphosphate hydrolases"/>
    <property type="match status" value="1"/>
</dbReference>
<dbReference type="Pfam" id="PF12458">
    <property type="entry name" value="DUF3686"/>
    <property type="match status" value="1"/>
</dbReference>
<proteinExistence type="predicted"/>
<sequence length="1607" mass="174739">MTTEDHPANTPLEAGTYEVLRDRLRTAARELDTRARELNERRVETFGGGGLALTGSASIPTGRPAVARDLAHVGGHLLVGYQPAAGGDAPAEPGDVFALYANANASADGQFTPAPTNAIPGLLDNPHFQHDFHDLHRYYRSARLLQLHHAGPLLLAVFQTGDRLTDIRVLRWRIAPDGTPSYLDAKGERDHVFPPSHDFTWTPTTRDDHRPGRHPHIAVDDTVYVSTAGGTLTVKTADDTETADGVHHEPVAEPLQSLADADVEFARVGPLLLLRVRPYKENDWRHLVVNTRTDEVVRLDGIGQACRRLPEDQGVIFPGGVYLATGGARTFDVDTEGLEYERLVRSPNGEDVLYVFHARATGRTLLLPYNVIREEAANPIVTHGCALFDDGTLAVLRTDPGSEPARLHPLQTWATPYTSEAYAAARPTGDGPLARVGNAELVRGVSECLTVARMADDMTPTAAVFEAIEAAAIRVGDTFPWLDDPSLGGLAEPLDAVRATAAQVTEEFRRVTELRGRAADALGEAAVRTTTLVRRIRGEQPATADGWVKQLTELRHTQGHLETLREIRYLDLDQLAGLTTALADDLAATGRRAVAFLRGEDAFAATHRAVADLAAEAADCPTVAATEPLAERLAEHAEGLRTVTDVVSSLDLADATDRTSILGRVAEVLGAVNRARATLDARRRSLLESEGRAEFTAEFALLGQAVDGALAAAGTPQECDEHLGRLLVQVENLEARFGAFDDYLERVAARREEIYEAFSARKQAQLDERARRAQRLADSAQRVLVTVARRARSLPDADAVGAYFASDPLVAKVRTTARELRDLGEAVRADELDGRLKAARQEAARALRDRGDLYDDAGTIRLGRHRFAVTTQSTDLTLVPHDGELVYAITGTDYRAPVRDAALTAHRAFWDQPLVSESPEVYRAEHLAALWLDRAGPDALAERDPAALRDAVRRLAATRYDEGYDRGVHDHDAAALLTALLPVHAAAGLLRHTPDVRAAAQLFWAHGTDEHRRTPWTVRAQSLARARRAFGTVPAVADLAAELADAAGDFLGQALPGLDADRESVGAYLFEELAAGTPRFVTSAAARTLLDGFRASLGGDGSPAAKEFAEDLRALEGDLPARYQLVTAWLGSYLHTLDAADTPELPEATAVELCGTALERRHLDTPLTATATGLLGAHPRVATGGSLPLRLDEFLARTGTFRRTRVPAHRAYTRARTEALAAERARLRLDELTPRTMSAFVRNRLIDEVYLPLIGDNLAKQLGAAGDGRRTDSQGLLLLLSPPGYGKTTLLEYVAARLGLVFVKVDGPALGHRTTSLDPAAAPDAAARREVEKINFALEMGNNTFLYLDDIQHTSPELLQKFISLCDAQRRMEGVRDGQARTYDLRGKRFAVCMAGNPYTESGARFRIPDMLANRADVWNLGDTLSGKEDLFALSHIENALTSHPVLAPLAARDRADLDLLLRLARGDDSVHPDRLAHPYAPAELDQITAVLARLQRVTGTVLAVNAAYIASAAQSENTRTEPPFRLQGSYRNTNKLAERILPVMNDSELEALIDDHYLAEAQTLTGDAESNLLKLAELRGRLSEEQARRWAEIKEAYVRGQRAGRG</sequence>
<dbReference type="InterPro" id="IPR003593">
    <property type="entry name" value="AAA+_ATPase"/>
</dbReference>
<reference evidence="3" key="1">
    <citation type="journal article" date="2019" name="Int. J. Syst. Evol. Microbiol.">
        <title>The Global Catalogue of Microorganisms (GCM) 10K type strain sequencing project: providing services to taxonomists for standard genome sequencing and annotation.</title>
        <authorList>
            <consortium name="The Broad Institute Genomics Platform"/>
            <consortium name="The Broad Institute Genome Sequencing Center for Infectious Disease"/>
            <person name="Wu L."/>
            <person name="Ma J."/>
        </authorList>
    </citation>
    <scope>NUCLEOTIDE SEQUENCE [LARGE SCALE GENOMIC DNA]</scope>
    <source>
        <strain evidence="3">CGMCC 4.7304</strain>
    </source>
</reference>
<dbReference type="Pfam" id="PF07728">
    <property type="entry name" value="AAA_5"/>
    <property type="match status" value="1"/>
</dbReference>
<dbReference type="InterPro" id="IPR057224">
    <property type="entry name" value="DUF7902"/>
</dbReference>
<keyword evidence="3" id="KW-1185">Reference proteome</keyword>
<name>A0ABW0Z0X6_9ACTN</name>
<protein>
    <submittedName>
        <fullName evidence="2">DNA repair ATPase</fullName>
    </submittedName>
</protein>
<dbReference type="SMART" id="SM00382">
    <property type="entry name" value="AAA"/>
    <property type="match status" value="1"/>
</dbReference>
<dbReference type="InterPro" id="IPR027417">
    <property type="entry name" value="P-loop_NTPase"/>
</dbReference>
<evidence type="ECO:0000313" key="3">
    <source>
        <dbReference type="Proteomes" id="UP001596083"/>
    </source>
</evidence>